<feature type="domain" description="HECT" evidence="8">
    <location>
        <begin position="2599"/>
        <end position="2882"/>
    </location>
</feature>
<feature type="compositionally biased region" description="Basic and acidic residues" evidence="7">
    <location>
        <begin position="2416"/>
        <end position="2432"/>
    </location>
</feature>
<protein>
    <recommendedName>
        <fullName evidence="13">E3 ubiquitin-protein ligase UBR5</fullName>
    </recommendedName>
</protein>
<evidence type="ECO:0000256" key="7">
    <source>
        <dbReference type="SAM" id="MobiDB-lite"/>
    </source>
</evidence>
<evidence type="ECO:0000313" key="12">
    <source>
        <dbReference type="Proteomes" id="UP000728032"/>
    </source>
</evidence>
<evidence type="ECO:0000256" key="2">
    <source>
        <dbReference type="ARBA" id="ARBA00022771"/>
    </source>
</evidence>
<dbReference type="EMBL" id="OC915119">
    <property type="protein sequence ID" value="CAD7638730.1"/>
    <property type="molecule type" value="Genomic_DNA"/>
</dbReference>
<feature type="region of interest" description="Disordered" evidence="7">
    <location>
        <begin position="2102"/>
        <end position="2141"/>
    </location>
</feature>
<proteinExistence type="predicted"/>
<keyword evidence="4" id="KW-0862">Zinc</keyword>
<dbReference type="SMART" id="SM00396">
    <property type="entry name" value="ZnF_UBR1"/>
    <property type="match status" value="1"/>
</dbReference>
<evidence type="ECO:0000256" key="4">
    <source>
        <dbReference type="ARBA" id="ARBA00022833"/>
    </source>
</evidence>
<feature type="region of interest" description="Disordered" evidence="7">
    <location>
        <begin position="309"/>
        <end position="335"/>
    </location>
</feature>
<dbReference type="PROSITE" id="PS50237">
    <property type="entry name" value="HECT"/>
    <property type="match status" value="1"/>
</dbReference>
<dbReference type="PANTHER" id="PTHR46276">
    <property type="entry name" value="E3 UBIQUITIN-PROTEIN LIGASE UBR5"/>
    <property type="match status" value="1"/>
</dbReference>
<keyword evidence="3 5" id="KW-0833">Ubl conjugation pathway</keyword>
<dbReference type="InterPro" id="IPR003126">
    <property type="entry name" value="Znf_UBR"/>
</dbReference>
<feature type="compositionally biased region" description="Low complexity" evidence="7">
    <location>
        <begin position="579"/>
        <end position="591"/>
    </location>
</feature>
<dbReference type="PROSITE" id="PS51157">
    <property type="entry name" value="ZF_UBR"/>
    <property type="match status" value="1"/>
</dbReference>
<feature type="domain" description="UBR-type" evidence="9">
    <location>
        <begin position="1132"/>
        <end position="1200"/>
    </location>
</feature>
<dbReference type="EMBL" id="CAJPVJ010000294">
    <property type="protein sequence ID" value="CAG2161963.1"/>
    <property type="molecule type" value="Genomic_DNA"/>
</dbReference>
<dbReference type="SUPFAM" id="SSF56204">
    <property type="entry name" value="Hect, E3 ligase catalytic domain"/>
    <property type="match status" value="1"/>
</dbReference>
<dbReference type="InterPro" id="IPR009091">
    <property type="entry name" value="RCC1/BLIP-II"/>
</dbReference>
<feature type="zinc finger region" description="UBR-type" evidence="6">
    <location>
        <begin position="1132"/>
        <end position="1200"/>
    </location>
</feature>
<dbReference type="Gene3D" id="1.10.8.10">
    <property type="entry name" value="DNA helicase RuvA subunit, C-terminal domain"/>
    <property type="match status" value="1"/>
</dbReference>
<dbReference type="SUPFAM" id="SSF50985">
    <property type="entry name" value="RCC1/BLIP-II"/>
    <property type="match status" value="1"/>
</dbReference>
<dbReference type="GO" id="GO:0000209">
    <property type="term" value="P:protein polyubiquitination"/>
    <property type="evidence" value="ECO:0007669"/>
    <property type="project" value="TreeGrafter"/>
</dbReference>
<dbReference type="InterPro" id="IPR047503">
    <property type="entry name" value="UBR-box_UBR5"/>
</dbReference>
<feature type="compositionally biased region" description="Acidic residues" evidence="7">
    <location>
        <begin position="1988"/>
        <end position="2003"/>
    </location>
</feature>
<keyword evidence="1" id="KW-0479">Metal-binding</keyword>
<evidence type="ECO:0000313" key="11">
    <source>
        <dbReference type="EMBL" id="CAD7638730.1"/>
    </source>
</evidence>
<dbReference type="Proteomes" id="UP000728032">
    <property type="component" value="Unassembled WGS sequence"/>
</dbReference>
<dbReference type="FunFam" id="3.30.2160.10:FF:000008">
    <property type="entry name" value="Apoptosis-resistant E3 ubiquitin protein ligase 1"/>
    <property type="match status" value="1"/>
</dbReference>
<feature type="region of interest" description="Disordered" evidence="7">
    <location>
        <begin position="579"/>
        <end position="662"/>
    </location>
</feature>
<dbReference type="GO" id="GO:0034450">
    <property type="term" value="F:ubiquitin-ubiquitin ligase activity"/>
    <property type="evidence" value="ECO:0007669"/>
    <property type="project" value="TreeGrafter"/>
</dbReference>
<organism evidence="11">
    <name type="scientific">Oppiella nova</name>
    <dbReference type="NCBI Taxonomy" id="334625"/>
    <lineage>
        <taxon>Eukaryota</taxon>
        <taxon>Metazoa</taxon>
        <taxon>Ecdysozoa</taxon>
        <taxon>Arthropoda</taxon>
        <taxon>Chelicerata</taxon>
        <taxon>Arachnida</taxon>
        <taxon>Acari</taxon>
        <taxon>Acariformes</taxon>
        <taxon>Sarcoptiformes</taxon>
        <taxon>Oribatida</taxon>
        <taxon>Brachypylina</taxon>
        <taxon>Oppioidea</taxon>
        <taxon>Oppiidae</taxon>
        <taxon>Oppiella</taxon>
    </lineage>
</organism>
<feature type="compositionally biased region" description="Polar residues" evidence="7">
    <location>
        <begin position="1590"/>
        <end position="1608"/>
    </location>
</feature>
<evidence type="ECO:0000259" key="9">
    <source>
        <dbReference type="PROSITE" id="PS51157"/>
    </source>
</evidence>
<dbReference type="FunFam" id="3.30.2410.10:FF:000008">
    <property type="entry name" value="Putative E3 ubiquitin-protein ligase UBR5"/>
    <property type="match status" value="1"/>
</dbReference>
<dbReference type="Gene3D" id="1.10.1900.10">
    <property type="entry name" value="c-terminal domain of poly(a) binding protein"/>
    <property type="match status" value="1"/>
</dbReference>
<feature type="compositionally biased region" description="Polar residues" evidence="7">
    <location>
        <begin position="2553"/>
        <end position="2570"/>
    </location>
</feature>
<feature type="active site" description="Glycyl thioester intermediate" evidence="5">
    <location>
        <position position="2851"/>
    </location>
</feature>
<dbReference type="Pfam" id="PF11547">
    <property type="entry name" value="E3_UbLigase_EDD"/>
    <property type="match status" value="1"/>
</dbReference>
<evidence type="ECO:0000256" key="6">
    <source>
        <dbReference type="PROSITE-ProRule" id="PRU00508"/>
    </source>
</evidence>
<feature type="region of interest" description="Disordered" evidence="7">
    <location>
        <begin position="1986"/>
        <end position="2005"/>
    </location>
</feature>
<dbReference type="GO" id="GO:0090263">
    <property type="term" value="P:positive regulation of canonical Wnt signaling pathway"/>
    <property type="evidence" value="ECO:0007669"/>
    <property type="project" value="TreeGrafter"/>
</dbReference>
<feature type="compositionally biased region" description="Polar residues" evidence="7">
    <location>
        <begin position="1852"/>
        <end position="1868"/>
    </location>
</feature>
<dbReference type="Pfam" id="PF00658">
    <property type="entry name" value="MLLE"/>
    <property type="match status" value="1"/>
</dbReference>
<dbReference type="CDD" id="cd14423">
    <property type="entry name" value="CUE_UBR5"/>
    <property type="match status" value="1"/>
</dbReference>
<evidence type="ECO:0000259" key="10">
    <source>
        <dbReference type="PROSITE" id="PS51309"/>
    </source>
</evidence>
<gene>
    <name evidence="11" type="ORF">ONB1V03_LOCUS1564</name>
</gene>
<keyword evidence="12" id="KW-1185">Reference proteome</keyword>
<dbReference type="Gene3D" id="3.90.1750.10">
    <property type="entry name" value="Hect, E3 ligase catalytic domains"/>
    <property type="match status" value="1"/>
</dbReference>
<sequence>MSASMSTSMHFVLNPLPSSDEQLNERLRETSEKSGRNGWQANASSVFQSIKTLAVSQCCVGASHIALLLEDGRICRVSYSVLTDRLDLSTNDSSKIVNLKGSIGSHVSTLASNQRSSPAARRGRILRTSSNGRGRGGASVIMGGRPVVPAPFVPEDLVSQAQVVLQGKSRNLIIRELQRTNLDVNLAVNNLLSRDDEDADDMDDSQESYLPSDDLMSLLDAGIHNDHASVIIDADAVFPDDVFSYSSIRVRSSAANRLSARTASSTGVERERESSAVERDMLRFASERQYPTSSASSSRRWLEYALRDSGSASDPSKCAVTSAPPEAIPTTRKRTDSTQLNPIYVSEQLEYWPSGDKRFTQMAALYSELTAITSTGQLWQWKWNESEPFRPQTIDGIAYFHPKVPTLSLLNEKITHLSGSCIRGSVATESCKVATFIDDSVAPIASKLEHSLIPLPEALNSDSKIVSLNVSSLLSCVRLDTGAIYWWGIAPYSHRKKIWEKVRAKTKKQRQTSSSASSDIVTGAQVCLRNSPSYNSGAIGFTTSGGVPKVGQLLASAWNITDSCAFKILNTNEYKRSTSSQISFASTSSATPSVVRNSEPSIKEQQPPSPSLSKASSTERLEMPPPPSPASSTCSEPGCSPLPKRSKPRHNNNSSNNVLNNNEVNEKVEENWSLKDVIFVEDVKNVPIGRVLKIDGNYAAVKFNTGREHSFKSDDSDVQSVLQECRLLRKDELQLVKGSTCAKVLDCFQRLPKKVHIPDSTHIIAMTVSNVGIHAIVKSGTKLNYIVFNITSGRVEQESRFPTDTSAFLGQDMSLISLHCFGENEIITIVRDGNGAIYPLAKDCCESIRDPISLDMSPAQAIGIGIHPIRDTIPNQKNQVAIIVLALENQLLTPAILRSDPDLVRLTLASLEKESVSQQVVVSERCDGNRNIIHMAVCACFPTSNKTFDSTPAEDPNAETFDARNASLQDVMRRASKSVSGRLNPNSDRSDELRERSIEPSADSCDSESNAPIAMIYYPPEASPVSNEPLLDPTEQKPIAHSILWTLLDSAVLRPFMKELLSSKDSQGYTPFMLAVSGRAYSAANHVMTMALKLAQRSSTDPEVQQKVLMSMLYPRGSNPDDSPLHLLCCNDTCSFTWTGAEHINQDIFECKTCGLIGSLCCCTECARVCHKGHDCKLKRTSPTAYCDCWEKCKCKALISGCQSSRYALLKRLIAETDLVTYPNSRGENILLFLVQTVGRQMIEQRQYRPSRSRNAITRKAPDAMGSIESEMPDHDLEPPRFARKALDKILGDWNAIKAMILTGYRAPAAASCKKQNIGLGNSYAAAEEQVFLSSQNGTALLDKFTHSLLVRVGSEMVDNLLVTIIRESQNPSQSVAKEAGLVARRFVRSVARIGIVLCIELTPSSYANTSVLSLTSPSSSWKKSAVSSQLHKCRRVFQALLPIAIEELCEIADALISPVRLGVARPTAPFSLSTTLSDAITGSEELFAVDPVLSQSRRNDGNAIDMSVISSEVLNVNNSQSGIVPLVDASVGVDVVVGSVDDEHEVDVMVGQEDVDHESSEHEEPVDGNDGHHEESDSDSDSNPDDASYQSNIDNASIQRSATTGATAGSDPGAPSLAYFSEEESADSSNGEDEEESETAETEPDTEDLAFIDEQLERRAANPSGATVGAVSGNIANWRTNLAQHLQWALRQREIGSTATAGVATTSRVSNTGGLSGSTGLIHIDPTTIRRSATTVTPITATVTANETVSMATTTVGLTRAFAIVIRQISDLLPTLRDQERISVVPGINSLPISFTESYNLMNFIEARLKPTWDWLMNVMDSTEGQLRFGCALTNSSGAFSLSTQATASATLQPQSSRTVPMTSSARRVNLNDENRVTQSSDSRAGMSSSRRSGATAGHRFVSGHHSHHTLDSTSARKDFLSYAMSLMRAHSSEHLDSLPVLDVAALKHVAYVFDSLIYFIKSGSEDSNPNSGRIGASDLMSAENWTNEEESDVIEEQDEELSAVQSYSLPDISPMEEDSTQNPPQFKSRRHTFFQRSESTLFLGCPPPDPFSTPLTEALPLADAPHLLQPNSRREQLFGIPRPTTSNVAEEMFDSLPTRLGLSNRNLGPSEAIGGATHDSSNSEVREQSLSQSSSQSSAHFDAIPLNMSSTPSVSPRPQSVIAETQRAPIIVPVMSASTKPSVIVLAGSIKHSQQNTSASSGGAQPISAQPNGSSIVRETAERVHPLPNKSQQLIGNMTQHDNLLGRWRLTLELFGRVFVDDVGAEPGSIIGDLGGFPVKESKFRREMERLRNSQQRDISFSKLDRDRSVLIQQTFKELNTMYNNFSRRMSVGTPLLTVSRVKVTFKDEPGEGSGVARSFYSAFCEAILSTDKLPSLESCHASNRSLQYNLIQRLKSREREREQARRAYQASRSSRDHNSGTNSRERADREVFTQLRYEAPPFVMPGDQTAQQSPQGVNNSVNLNELLSPHRQQLGMRLYPRVHQLRPSLASKITGMLLELTPAQLLTLFASEDTLRAKVDEAVDIILSHGRDTTSESLFELDMFNLSRTSQSVPTAGAKTTPTSSSGRPLDVEMEEEDEEDNAPLFYQPGKRGFYSPRQGKCSAERINAFRNVGRIMGLCLLQNELCPLNLNRHVYKHILRRTISWHDLAFFDPVLYESLRQLIVDTESGNDSMFAELDLRFSVDLNAEEGGGTVELIPNGRNVEVTTQTIYDYVRRYAQYRMVRSQERALQALRQGVYDVLPTNALEGLTAEDFRLLLNGISDINIQLLISYVTFNDESGDGSEHLSYFKRWFWSVVEKMTNQEKQDLIYFWTGSPSLPASEEGFQPMPSITIRPRDDLHLATANTCISRLYIPLYSSKAILRQKLLMAIKTKNFGFV</sequence>
<dbReference type="PANTHER" id="PTHR46276:SF1">
    <property type="entry name" value="E3 UBIQUITIN-PROTEIN LIGASE UBR5"/>
    <property type="match status" value="1"/>
</dbReference>
<feature type="region of interest" description="Disordered" evidence="7">
    <location>
        <begin position="2553"/>
        <end position="2581"/>
    </location>
</feature>
<dbReference type="Pfam" id="PF00632">
    <property type="entry name" value="HECT"/>
    <property type="match status" value="1"/>
</dbReference>
<feature type="compositionally biased region" description="Polar residues" evidence="7">
    <location>
        <begin position="592"/>
        <end position="616"/>
    </location>
</feature>
<feature type="compositionally biased region" description="Basic and acidic residues" evidence="7">
    <location>
        <begin position="988"/>
        <end position="998"/>
    </location>
</feature>
<dbReference type="OrthoDB" id="298098at2759"/>
<dbReference type="GO" id="GO:0005634">
    <property type="term" value="C:nucleus"/>
    <property type="evidence" value="ECO:0007669"/>
    <property type="project" value="TreeGrafter"/>
</dbReference>
<dbReference type="GO" id="GO:0005737">
    <property type="term" value="C:cytoplasm"/>
    <property type="evidence" value="ECO:0007669"/>
    <property type="project" value="TreeGrafter"/>
</dbReference>
<dbReference type="Gene3D" id="3.30.2410.10">
    <property type="entry name" value="Hect, E3 ligase catalytic domain"/>
    <property type="match status" value="1"/>
</dbReference>
<feature type="compositionally biased region" description="Acidic residues" evidence="7">
    <location>
        <begin position="1622"/>
        <end position="1649"/>
    </location>
</feature>
<evidence type="ECO:0000256" key="5">
    <source>
        <dbReference type="PROSITE-ProRule" id="PRU00104"/>
    </source>
</evidence>
<feature type="compositionally biased region" description="Low complexity" evidence="7">
    <location>
        <begin position="651"/>
        <end position="662"/>
    </location>
</feature>
<keyword evidence="2" id="KW-0863">Zinc-finger</keyword>
<dbReference type="SUPFAM" id="SSF63570">
    <property type="entry name" value="PABC (PABP) domain"/>
    <property type="match status" value="1"/>
</dbReference>
<feature type="compositionally biased region" description="Polar residues" evidence="7">
    <location>
        <begin position="977"/>
        <end position="987"/>
    </location>
</feature>
<feature type="domain" description="PABC" evidence="10">
    <location>
        <begin position="2457"/>
        <end position="2534"/>
    </location>
</feature>
<feature type="region of interest" description="Disordered" evidence="7">
    <location>
        <begin position="1554"/>
        <end position="1649"/>
    </location>
</feature>
<dbReference type="Gene3D" id="3.30.2160.10">
    <property type="entry name" value="Hect, E3 ligase catalytic domain"/>
    <property type="match status" value="1"/>
</dbReference>
<reference evidence="11" key="1">
    <citation type="submission" date="2020-11" db="EMBL/GenBank/DDBJ databases">
        <authorList>
            <person name="Tran Van P."/>
        </authorList>
    </citation>
    <scope>NUCLEOTIDE SEQUENCE</scope>
</reference>
<dbReference type="InterPro" id="IPR024725">
    <property type="entry name" value="UBR5_UBA"/>
</dbReference>
<dbReference type="InterPro" id="IPR002004">
    <property type="entry name" value="PABP_HYD_C"/>
</dbReference>
<accession>A0A7R9LBR3</accession>
<feature type="compositionally biased region" description="Low complexity" evidence="7">
    <location>
        <begin position="1881"/>
        <end position="1899"/>
    </location>
</feature>
<evidence type="ECO:0008006" key="13">
    <source>
        <dbReference type="Google" id="ProtNLM"/>
    </source>
</evidence>
<dbReference type="GO" id="GO:0003723">
    <property type="term" value="F:RNA binding"/>
    <property type="evidence" value="ECO:0007669"/>
    <property type="project" value="InterPro"/>
</dbReference>
<evidence type="ECO:0000259" key="8">
    <source>
        <dbReference type="PROSITE" id="PS50237"/>
    </source>
</evidence>
<dbReference type="InterPro" id="IPR035983">
    <property type="entry name" value="Hect_E3_ubiquitin_ligase"/>
</dbReference>
<feature type="region of interest" description="Disordered" evidence="7">
    <location>
        <begin position="2398"/>
        <end position="2432"/>
    </location>
</feature>
<feature type="region of interest" description="Disordered" evidence="7">
    <location>
        <begin position="974"/>
        <end position="1008"/>
    </location>
</feature>
<evidence type="ECO:0000256" key="1">
    <source>
        <dbReference type="ARBA" id="ARBA00022723"/>
    </source>
</evidence>
<name>A0A7R9LBR3_9ACAR</name>
<dbReference type="GO" id="GO:0043130">
    <property type="term" value="F:ubiquitin binding"/>
    <property type="evidence" value="ECO:0007669"/>
    <property type="project" value="InterPro"/>
</dbReference>
<dbReference type="SMART" id="SM00119">
    <property type="entry name" value="HECTc"/>
    <property type="match status" value="1"/>
</dbReference>
<feature type="compositionally biased region" description="Low complexity" evidence="7">
    <location>
        <begin position="2130"/>
        <end position="2140"/>
    </location>
</feature>
<dbReference type="InterPro" id="IPR036053">
    <property type="entry name" value="PABP-dom"/>
</dbReference>
<dbReference type="FunFam" id="1.10.8.10:FF:000009">
    <property type="entry name" value="Putative E3 ubiquitin-protein ligase UBR5"/>
    <property type="match status" value="1"/>
</dbReference>
<evidence type="ECO:0000256" key="3">
    <source>
        <dbReference type="ARBA" id="ARBA00022786"/>
    </source>
</evidence>
<dbReference type="CDD" id="cd19675">
    <property type="entry name" value="UBR-box_UBR5"/>
    <property type="match status" value="1"/>
</dbReference>
<dbReference type="SMART" id="SM00517">
    <property type="entry name" value="PolyA"/>
    <property type="match status" value="1"/>
</dbReference>
<feature type="compositionally biased region" description="Basic and acidic residues" evidence="7">
    <location>
        <begin position="2398"/>
        <end position="2408"/>
    </location>
</feature>
<feature type="compositionally biased region" description="Basic and acidic residues" evidence="7">
    <location>
        <begin position="1558"/>
        <end position="1576"/>
    </location>
</feature>
<dbReference type="PROSITE" id="PS51309">
    <property type="entry name" value="PABC"/>
    <property type="match status" value="1"/>
</dbReference>
<dbReference type="GO" id="GO:0008270">
    <property type="term" value="F:zinc ion binding"/>
    <property type="evidence" value="ECO:0007669"/>
    <property type="project" value="UniProtKB-KW"/>
</dbReference>
<dbReference type="InterPro" id="IPR000569">
    <property type="entry name" value="HECT_dom"/>
</dbReference>
<feature type="region of interest" description="Disordered" evidence="7">
    <location>
        <begin position="1852"/>
        <end position="1912"/>
    </location>
</feature>